<dbReference type="Gene3D" id="3.40.50.1980">
    <property type="entry name" value="Nitrogenase molybdenum iron protein domain"/>
    <property type="match status" value="1"/>
</dbReference>
<feature type="domain" description="Fe/B12 periplasmic-binding" evidence="2">
    <location>
        <begin position="1"/>
        <end position="179"/>
    </location>
</feature>
<evidence type="ECO:0000313" key="3">
    <source>
        <dbReference type="EMBL" id="CEO90113.1"/>
    </source>
</evidence>
<comment type="similarity">
    <text evidence="1">Belongs to the bacterial solute-binding protein 8 family.</text>
</comment>
<reference evidence="4" key="1">
    <citation type="submission" date="2015-01" db="EMBL/GenBank/DDBJ databases">
        <authorList>
            <person name="Manzoor Shahid"/>
            <person name="Zubair Saima"/>
        </authorList>
    </citation>
    <scope>NUCLEOTIDE SEQUENCE [LARGE SCALE GENOMIC DNA]</scope>
    <source>
        <strain evidence="4">Sp3</strain>
    </source>
</reference>
<proteinExistence type="inferred from homology"/>
<dbReference type="PANTHER" id="PTHR30535:SF34">
    <property type="entry name" value="MOLYBDATE-BINDING PROTEIN MOLA"/>
    <property type="match status" value="1"/>
</dbReference>
<dbReference type="OrthoDB" id="9787830at2"/>
<keyword evidence="4" id="KW-1185">Reference proteome</keyword>
<evidence type="ECO:0000259" key="2">
    <source>
        <dbReference type="PROSITE" id="PS50983"/>
    </source>
</evidence>
<sequence>MIMILKHWVKCLVKKKKADSFLKWKVEKIATLDKVKDLPSDKRVKVFFMTISNFEKEKWGTFGSGTAAHQGIEMAGGNNVARELKDYPDVSPEWILQQNPEVLVFADTAEDYLGFKITDYGNVEILKDKITKNKVFSKTDAVQKDRIYLIRRTLVGADKTYLGALYLAKWFYPDQFKDLDPDKVLKEYYEKWLDIPFQGKWAYPPTSK</sequence>
<evidence type="ECO:0000313" key="4">
    <source>
        <dbReference type="Proteomes" id="UP000046155"/>
    </source>
</evidence>
<evidence type="ECO:0000256" key="1">
    <source>
        <dbReference type="ARBA" id="ARBA00008814"/>
    </source>
</evidence>
<protein>
    <submittedName>
        <fullName evidence="3">Periplasmic binding protein</fullName>
    </submittedName>
</protein>
<gene>
    <name evidence="3" type="ORF">SSCH_730011</name>
</gene>
<name>A0A0B7MPG0_9FIRM</name>
<dbReference type="AlphaFoldDB" id="A0A0B7MPG0"/>
<dbReference type="SUPFAM" id="SSF53807">
    <property type="entry name" value="Helical backbone' metal receptor"/>
    <property type="match status" value="1"/>
</dbReference>
<dbReference type="PANTHER" id="PTHR30535">
    <property type="entry name" value="VITAMIN B12-BINDING PROTEIN"/>
    <property type="match status" value="1"/>
</dbReference>
<dbReference type="InterPro" id="IPR002491">
    <property type="entry name" value="ABC_transptr_periplasmic_BD"/>
</dbReference>
<dbReference type="Pfam" id="PF01497">
    <property type="entry name" value="Peripla_BP_2"/>
    <property type="match status" value="1"/>
</dbReference>
<dbReference type="Proteomes" id="UP000046155">
    <property type="component" value="Unassembled WGS sequence"/>
</dbReference>
<organism evidence="3 4">
    <name type="scientific">Syntrophaceticus schinkii</name>
    <dbReference type="NCBI Taxonomy" id="499207"/>
    <lineage>
        <taxon>Bacteria</taxon>
        <taxon>Bacillati</taxon>
        <taxon>Bacillota</taxon>
        <taxon>Clostridia</taxon>
        <taxon>Thermoanaerobacterales</taxon>
        <taxon>Thermoanaerobacterales Family III. Incertae Sedis</taxon>
        <taxon>Syntrophaceticus</taxon>
    </lineage>
</organism>
<dbReference type="InterPro" id="IPR050902">
    <property type="entry name" value="ABC_Transporter_SBP"/>
</dbReference>
<accession>A0A0B7MPG0</accession>
<dbReference type="PROSITE" id="PS50983">
    <property type="entry name" value="FE_B12_PBP"/>
    <property type="match status" value="1"/>
</dbReference>
<dbReference type="EMBL" id="CDRZ01000273">
    <property type="protein sequence ID" value="CEO90113.1"/>
    <property type="molecule type" value="Genomic_DNA"/>
</dbReference>